<dbReference type="eggNOG" id="KOG0039">
    <property type="taxonomic scope" value="Eukaryota"/>
</dbReference>
<dbReference type="FunCoup" id="Q6BV10">
    <property type="interactions" value="429"/>
</dbReference>
<evidence type="ECO:0000256" key="12">
    <source>
        <dbReference type="ARBA" id="ARBA00023180"/>
    </source>
</evidence>
<dbReference type="Pfam" id="PF01794">
    <property type="entry name" value="Ferric_reduct"/>
    <property type="match status" value="1"/>
</dbReference>
<dbReference type="HOGENOM" id="CLU_010365_4_0_1"/>
<evidence type="ECO:0000256" key="6">
    <source>
        <dbReference type="ARBA" id="ARBA00022827"/>
    </source>
</evidence>
<dbReference type="EMBL" id="CR382135">
    <property type="protein sequence ID" value="CAG86015.2"/>
    <property type="molecule type" value="Genomic_DNA"/>
</dbReference>
<dbReference type="VEuPathDB" id="FungiDB:DEHA2C06248g"/>
<dbReference type="PROSITE" id="PS51384">
    <property type="entry name" value="FAD_FR"/>
    <property type="match status" value="1"/>
</dbReference>
<gene>
    <name evidence="15" type="ordered locus">DEHA2C06248g</name>
</gene>
<dbReference type="OrthoDB" id="167398at2759"/>
<evidence type="ECO:0000256" key="13">
    <source>
        <dbReference type="SAM" id="Phobius"/>
    </source>
</evidence>
<evidence type="ECO:0000256" key="1">
    <source>
        <dbReference type="ARBA" id="ARBA00004141"/>
    </source>
</evidence>
<dbReference type="GO" id="GO:0006826">
    <property type="term" value="P:iron ion transport"/>
    <property type="evidence" value="ECO:0007669"/>
    <property type="project" value="TreeGrafter"/>
</dbReference>
<dbReference type="KEGG" id="dha:DEHA2C06248g"/>
<dbReference type="InParanoid" id="Q6BV10"/>
<keyword evidence="6" id="KW-0274">FAD</keyword>
<dbReference type="AlphaFoldDB" id="Q6BV10"/>
<feature type="transmembrane region" description="Helical" evidence="13">
    <location>
        <begin position="191"/>
        <end position="213"/>
    </location>
</feature>
<evidence type="ECO:0000256" key="2">
    <source>
        <dbReference type="ARBA" id="ARBA00006278"/>
    </source>
</evidence>
<dbReference type="InterPro" id="IPR013112">
    <property type="entry name" value="FAD-bd_8"/>
</dbReference>
<keyword evidence="7" id="KW-0249">Electron transport</keyword>
<dbReference type="GO" id="GO:0015677">
    <property type="term" value="P:copper ion import"/>
    <property type="evidence" value="ECO:0007669"/>
    <property type="project" value="TreeGrafter"/>
</dbReference>
<reference evidence="15 16" key="1">
    <citation type="journal article" date="2004" name="Nature">
        <title>Genome evolution in yeasts.</title>
        <authorList>
            <consortium name="Genolevures"/>
            <person name="Dujon B."/>
            <person name="Sherman D."/>
            <person name="Fischer G."/>
            <person name="Durrens P."/>
            <person name="Casaregola S."/>
            <person name="Lafontaine I."/>
            <person name="de Montigny J."/>
            <person name="Marck C."/>
            <person name="Neuveglise C."/>
            <person name="Talla E."/>
            <person name="Goffard N."/>
            <person name="Frangeul L."/>
            <person name="Aigle M."/>
            <person name="Anthouard V."/>
            <person name="Babour A."/>
            <person name="Barbe V."/>
            <person name="Barnay S."/>
            <person name="Blanchin S."/>
            <person name="Beckerich J.M."/>
            <person name="Beyne E."/>
            <person name="Bleykasten C."/>
            <person name="Boisrame A."/>
            <person name="Boyer J."/>
            <person name="Cattolico L."/>
            <person name="Confanioleri F."/>
            <person name="de Daruvar A."/>
            <person name="Despons L."/>
            <person name="Fabre E."/>
            <person name="Fairhead C."/>
            <person name="Ferry-Dumazet H."/>
            <person name="Groppi A."/>
            <person name="Hantraye F."/>
            <person name="Hennequin C."/>
            <person name="Jauniaux N."/>
            <person name="Joyet P."/>
            <person name="Kachouri R."/>
            <person name="Kerrest A."/>
            <person name="Koszul R."/>
            <person name="Lemaire M."/>
            <person name="Lesur I."/>
            <person name="Ma L."/>
            <person name="Muller H."/>
            <person name="Nicaud J.M."/>
            <person name="Nikolski M."/>
            <person name="Oztas S."/>
            <person name="Ozier-Kalogeropoulos O."/>
            <person name="Pellenz S."/>
            <person name="Potier S."/>
            <person name="Richard G.F."/>
            <person name="Straub M.L."/>
            <person name="Suleau A."/>
            <person name="Swennene D."/>
            <person name="Tekaia F."/>
            <person name="Wesolowski-Louvel M."/>
            <person name="Westhof E."/>
            <person name="Wirth B."/>
            <person name="Zeniou-Meyer M."/>
            <person name="Zivanovic I."/>
            <person name="Bolotin-Fukuhara M."/>
            <person name="Thierry A."/>
            <person name="Bouchier C."/>
            <person name="Caudron B."/>
            <person name="Scarpelli C."/>
            <person name="Gaillardin C."/>
            <person name="Weissenbach J."/>
            <person name="Wincker P."/>
            <person name="Souciet J.L."/>
        </authorList>
    </citation>
    <scope>NUCLEOTIDE SEQUENCE [LARGE SCALE GENOMIC DNA]</scope>
    <source>
        <strain evidence="16">ATCC 36239 / CBS 767 / BCRC 21394 / JCM 1990 / NBRC 0083 / IGC 2968</strain>
    </source>
</reference>
<keyword evidence="5 13" id="KW-0812">Transmembrane</keyword>
<dbReference type="InterPro" id="IPR017927">
    <property type="entry name" value="FAD-bd_FR_type"/>
</dbReference>
<feature type="transmembrane region" description="Helical" evidence="13">
    <location>
        <begin position="6"/>
        <end position="27"/>
    </location>
</feature>
<dbReference type="Gene3D" id="3.40.50.80">
    <property type="entry name" value="Nucleotide-binding domain of ferredoxin-NADP reductase (FNR) module"/>
    <property type="match status" value="1"/>
</dbReference>
<evidence type="ECO:0000256" key="7">
    <source>
        <dbReference type="ARBA" id="ARBA00022982"/>
    </source>
</evidence>
<dbReference type="RefSeq" id="XP_457959.2">
    <property type="nucleotide sequence ID" value="XM_457959.1"/>
</dbReference>
<keyword evidence="9" id="KW-0560">Oxidoreductase</keyword>
<sequence length="752" mass="85731">MYYKWAYTSFFIAILLTPFLIPTNSALASKYRRIKVVLSICLLISVLISVTPEKAVKGGPVQTFGQSTIALLGCSFQIMKLGSFCDPSSGVNARECFCVNPNAMSTISYCYMTAHEGQIDSFLKACATQFNVTVTRERFEESFINYTKYARVPDQLDPSGVVNHPIKLNDSMISTYTHAYDQFLGNYDRSVYYGGILVGYWFVVFLLAAMGNWSKILFPNTVMKMTGRISNVFRKKISLPATGGKRKTSEKPFLRILDMLVPTRAETLILIGFSALTIHLLQSKIEYIDGDPVFSNKISALLRYTAVRASIISSETIPLLILFGGRNNFLQWLTRWDYSTFITFHRWLSRIIFFLVVIHAVCYSFYMGDYFETMRETYLIWGAIATVAGGFIMIQGLLVLRRRWYEMFLIIHIVLAALFIGASWVHVNDLYCLWFYYYATALWVFDRVIRLGRLFSFGFPNAKVVLLADETLKIIVPTPEHWESVPGGHAFIHFLTPTCFWQSHPFTYTIAVDDPNKIVLYIKVKEGVTQHMYKYLLQHPGKSTNIRVAIEGSYGESTAASRYDTAVFVAGGNGIPGIYAEVFDLAVRTNDLKQSLKLIWVIREYKSLFWFYEELLALKGINIETTIYITKPESHICIQEFNNRLLNTDMDISNDMGQGNDTVLGNMSNKEHKQCDIVKKIKTELSHIKVIDGRPMMGLMVAQNIQEAKKSAAFITCGHPNMVDDIRASVVKNIDNEEHKRVDYFEQLQVWA</sequence>
<evidence type="ECO:0000256" key="10">
    <source>
        <dbReference type="ARBA" id="ARBA00023065"/>
    </source>
</evidence>
<keyword evidence="4" id="KW-0285">Flavoprotein</keyword>
<feature type="transmembrane region" description="Helical" evidence="13">
    <location>
        <begin position="378"/>
        <end position="400"/>
    </location>
</feature>
<evidence type="ECO:0000256" key="9">
    <source>
        <dbReference type="ARBA" id="ARBA00023002"/>
    </source>
</evidence>
<keyword evidence="12" id="KW-0325">Glycoprotein</keyword>
<evidence type="ECO:0000256" key="11">
    <source>
        <dbReference type="ARBA" id="ARBA00023136"/>
    </source>
</evidence>
<feature type="transmembrane region" description="Helical" evidence="13">
    <location>
        <begin position="347"/>
        <end position="366"/>
    </location>
</feature>
<keyword evidence="10" id="KW-0406">Ion transport</keyword>
<feature type="domain" description="FAD-binding FR-type" evidence="14">
    <location>
        <begin position="441"/>
        <end position="560"/>
    </location>
</feature>
<dbReference type="GO" id="GO:0000293">
    <property type="term" value="F:ferric-chelate reductase activity"/>
    <property type="evidence" value="ECO:0007669"/>
    <property type="project" value="UniProtKB-ARBA"/>
</dbReference>
<dbReference type="InterPro" id="IPR013121">
    <property type="entry name" value="Fe_red_NAD-bd_6"/>
</dbReference>
<dbReference type="Proteomes" id="UP000000599">
    <property type="component" value="Chromosome C"/>
</dbReference>
<dbReference type="CDD" id="cd06186">
    <property type="entry name" value="NOX_Duox_like_FAD_NADP"/>
    <property type="match status" value="1"/>
</dbReference>
<organism evidence="15 16">
    <name type="scientific">Debaryomyces hansenii (strain ATCC 36239 / CBS 767 / BCRC 21394 / JCM 1990 / NBRC 0083 / IGC 2968)</name>
    <name type="common">Yeast</name>
    <name type="synonym">Torulaspora hansenii</name>
    <dbReference type="NCBI Taxonomy" id="284592"/>
    <lineage>
        <taxon>Eukaryota</taxon>
        <taxon>Fungi</taxon>
        <taxon>Dikarya</taxon>
        <taxon>Ascomycota</taxon>
        <taxon>Saccharomycotina</taxon>
        <taxon>Pichiomycetes</taxon>
        <taxon>Debaryomycetaceae</taxon>
        <taxon>Debaryomyces</taxon>
    </lineage>
</organism>
<feature type="transmembrane region" description="Helical" evidence="13">
    <location>
        <begin position="407"/>
        <end position="427"/>
    </location>
</feature>
<keyword evidence="16" id="KW-1185">Reference proteome</keyword>
<evidence type="ECO:0000256" key="5">
    <source>
        <dbReference type="ARBA" id="ARBA00022692"/>
    </source>
</evidence>
<keyword evidence="8 13" id="KW-1133">Transmembrane helix</keyword>
<keyword evidence="11 13" id="KW-0472">Membrane</keyword>
<dbReference type="Pfam" id="PF08030">
    <property type="entry name" value="NAD_binding_6"/>
    <property type="match status" value="1"/>
</dbReference>
<comment type="similarity">
    <text evidence="2">Belongs to the ferric reductase (FRE) family.</text>
</comment>
<feature type="transmembrane region" description="Helical" evidence="13">
    <location>
        <begin position="34"/>
        <end position="51"/>
    </location>
</feature>
<dbReference type="Pfam" id="PF08022">
    <property type="entry name" value="FAD_binding_8"/>
    <property type="match status" value="1"/>
</dbReference>
<name>Q6BV10_DEBHA</name>
<dbReference type="GeneID" id="2900473"/>
<evidence type="ECO:0000256" key="4">
    <source>
        <dbReference type="ARBA" id="ARBA00022630"/>
    </source>
</evidence>
<dbReference type="InterPro" id="IPR013130">
    <property type="entry name" value="Fe3_Rdtase_TM_dom"/>
</dbReference>
<dbReference type="PANTHER" id="PTHR32361">
    <property type="entry name" value="FERRIC/CUPRIC REDUCTASE TRANSMEMBRANE COMPONENT"/>
    <property type="match status" value="1"/>
</dbReference>
<evidence type="ECO:0000256" key="3">
    <source>
        <dbReference type="ARBA" id="ARBA00022448"/>
    </source>
</evidence>
<keyword evidence="3" id="KW-0813">Transport</keyword>
<dbReference type="GO" id="GO:0005886">
    <property type="term" value="C:plasma membrane"/>
    <property type="evidence" value="ECO:0007669"/>
    <property type="project" value="TreeGrafter"/>
</dbReference>
<dbReference type="InterPro" id="IPR039261">
    <property type="entry name" value="FNR_nucleotide-bd"/>
</dbReference>
<dbReference type="OMA" id="GAPFHKY"/>
<protein>
    <submittedName>
        <fullName evidence="15">DEHA2C06248p</fullName>
    </submittedName>
</protein>
<accession>Q6BV10</accession>
<dbReference type="PANTHER" id="PTHR32361:SF9">
    <property type="entry name" value="FERRIC REDUCTASE TRANSMEMBRANE COMPONENT 3-RELATED"/>
    <property type="match status" value="1"/>
</dbReference>
<dbReference type="SFLD" id="SFLDG01168">
    <property type="entry name" value="Ferric_reductase_subgroup_(FRE"/>
    <property type="match status" value="1"/>
</dbReference>
<dbReference type="SFLD" id="SFLDS00052">
    <property type="entry name" value="Ferric_Reductase_Domain"/>
    <property type="match status" value="1"/>
</dbReference>
<proteinExistence type="inferred from homology"/>
<comment type="subcellular location">
    <subcellularLocation>
        <location evidence="1">Membrane</location>
        <topology evidence="1">Multi-pass membrane protein</topology>
    </subcellularLocation>
</comment>
<evidence type="ECO:0000256" key="8">
    <source>
        <dbReference type="ARBA" id="ARBA00022989"/>
    </source>
</evidence>
<evidence type="ECO:0000313" key="15">
    <source>
        <dbReference type="EMBL" id="CAG86015.2"/>
    </source>
</evidence>
<evidence type="ECO:0000313" key="16">
    <source>
        <dbReference type="Proteomes" id="UP000000599"/>
    </source>
</evidence>
<dbReference type="InterPro" id="IPR051410">
    <property type="entry name" value="Ferric/Cupric_Reductase"/>
</dbReference>
<dbReference type="GO" id="GO:0006879">
    <property type="term" value="P:intracellular iron ion homeostasis"/>
    <property type="evidence" value="ECO:0007669"/>
    <property type="project" value="TreeGrafter"/>
</dbReference>
<evidence type="ECO:0000259" key="14">
    <source>
        <dbReference type="PROSITE" id="PS51384"/>
    </source>
</evidence>
<dbReference type="SUPFAM" id="SSF52343">
    <property type="entry name" value="Ferredoxin reductase-like, C-terminal NADP-linked domain"/>
    <property type="match status" value="1"/>
</dbReference>